<dbReference type="Pfam" id="PF11755">
    <property type="entry name" value="DUF3311"/>
    <property type="match status" value="1"/>
</dbReference>
<gene>
    <name evidence="2" type="ORF">ACFPOG_32305</name>
</gene>
<dbReference type="PANTHER" id="PTHR40034">
    <property type="entry name" value="BSL5891 PROTEIN"/>
    <property type="match status" value="1"/>
</dbReference>
<evidence type="ECO:0000313" key="2">
    <source>
        <dbReference type="EMBL" id="MFC5452895.1"/>
    </source>
</evidence>
<name>A0ABW0KHF1_9BACL</name>
<evidence type="ECO:0000313" key="3">
    <source>
        <dbReference type="Proteomes" id="UP001596044"/>
    </source>
</evidence>
<feature type="transmembrane region" description="Helical" evidence="1">
    <location>
        <begin position="12"/>
        <end position="31"/>
    </location>
</feature>
<dbReference type="Proteomes" id="UP001596044">
    <property type="component" value="Unassembled WGS sequence"/>
</dbReference>
<organism evidence="2 3">
    <name type="scientific">Paenibacillus aestuarii</name>
    <dbReference type="NCBI Taxonomy" id="516965"/>
    <lineage>
        <taxon>Bacteria</taxon>
        <taxon>Bacillati</taxon>
        <taxon>Bacillota</taxon>
        <taxon>Bacilli</taxon>
        <taxon>Bacillales</taxon>
        <taxon>Paenibacillaceae</taxon>
        <taxon>Paenibacillus</taxon>
    </lineage>
</organism>
<keyword evidence="1" id="KW-0472">Membrane</keyword>
<keyword evidence="1" id="KW-1133">Transmembrane helix</keyword>
<feature type="transmembrane region" description="Helical" evidence="1">
    <location>
        <begin position="43"/>
        <end position="65"/>
    </location>
</feature>
<proteinExistence type="predicted"/>
<dbReference type="RefSeq" id="WP_270879157.1">
    <property type="nucleotide sequence ID" value="NZ_JAQFVF010000023.1"/>
</dbReference>
<dbReference type="EMBL" id="JBHSMJ010000065">
    <property type="protein sequence ID" value="MFC5452895.1"/>
    <property type="molecule type" value="Genomic_DNA"/>
</dbReference>
<evidence type="ECO:0000256" key="1">
    <source>
        <dbReference type="SAM" id="Phobius"/>
    </source>
</evidence>
<keyword evidence="1" id="KW-0812">Transmembrane</keyword>
<keyword evidence="3" id="KW-1185">Reference proteome</keyword>
<sequence>MPNNEDNKKVNRAWYWLLLIPFIALLWPSYYSTAEPSLAGMPFFYWYQMLWVIISAIITYVVYFATKRK</sequence>
<protein>
    <submittedName>
        <fullName evidence="2">DUF3311 domain-containing protein</fullName>
    </submittedName>
</protein>
<reference evidence="3" key="1">
    <citation type="journal article" date="2019" name="Int. J. Syst. Evol. Microbiol.">
        <title>The Global Catalogue of Microorganisms (GCM) 10K type strain sequencing project: providing services to taxonomists for standard genome sequencing and annotation.</title>
        <authorList>
            <consortium name="The Broad Institute Genomics Platform"/>
            <consortium name="The Broad Institute Genome Sequencing Center for Infectious Disease"/>
            <person name="Wu L."/>
            <person name="Ma J."/>
        </authorList>
    </citation>
    <scope>NUCLEOTIDE SEQUENCE [LARGE SCALE GENOMIC DNA]</scope>
    <source>
        <strain evidence="3">KACC 11904</strain>
    </source>
</reference>
<accession>A0ABW0KHF1</accession>
<comment type="caution">
    <text evidence="2">The sequence shown here is derived from an EMBL/GenBank/DDBJ whole genome shotgun (WGS) entry which is preliminary data.</text>
</comment>
<dbReference type="InterPro" id="IPR021741">
    <property type="entry name" value="DUF3311"/>
</dbReference>
<dbReference type="PANTHER" id="PTHR40034:SF1">
    <property type="entry name" value="BSL5891 PROTEIN"/>
    <property type="match status" value="1"/>
</dbReference>